<dbReference type="SUPFAM" id="SSF81901">
    <property type="entry name" value="HCP-like"/>
    <property type="match status" value="1"/>
</dbReference>
<comment type="caution">
    <text evidence="3">The sequence shown here is derived from an EMBL/GenBank/DDBJ whole genome shotgun (WGS) entry which is preliminary data.</text>
</comment>
<name>A0ABN8DLJ9_9VIBR</name>
<organism evidence="3 4">
    <name type="scientific">Vibrio hippocampi</name>
    <dbReference type="NCBI Taxonomy" id="654686"/>
    <lineage>
        <taxon>Bacteria</taxon>
        <taxon>Pseudomonadati</taxon>
        <taxon>Pseudomonadota</taxon>
        <taxon>Gammaproteobacteria</taxon>
        <taxon>Vibrionales</taxon>
        <taxon>Vibrionaceae</taxon>
        <taxon>Vibrio</taxon>
    </lineage>
</organism>
<dbReference type="Gene3D" id="1.25.40.10">
    <property type="entry name" value="Tetratricopeptide repeat domain"/>
    <property type="match status" value="1"/>
</dbReference>
<evidence type="ECO:0000256" key="1">
    <source>
        <dbReference type="SAM" id="MobiDB-lite"/>
    </source>
</evidence>
<reference evidence="3" key="1">
    <citation type="submission" date="2021-12" db="EMBL/GenBank/DDBJ databases">
        <authorList>
            <person name="Rodrigo-Torres L."/>
            <person name="Arahal R. D."/>
            <person name="Lucena T."/>
        </authorList>
    </citation>
    <scope>NUCLEOTIDE SEQUENCE</scope>
    <source>
        <strain evidence="3">CECT 8226</strain>
    </source>
</reference>
<accession>A0ABN8DLJ9</accession>
<gene>
    <name evidence="3" type="ORF">VHP8226_03988</name>
</gene>
<keyword evidence="2" id="KW-1133">Transmembrane helix</keyword>
<dbReference type="RefSeq" id="WP_237486868.1">
    <property type="nucleotide sequence ID" value="NZ_CAKLCM010000003.1"/>
</dbReference>
<evidence type="ECO:0000313" key="4">
    <source>
        <dbReference type="Proteomes" id="UP000838160"/>
    </source>
</evidence>
<evidence type="ECO:0000256" key="2">
    <source>
        <dbReference type="SAM" id="Phobius"/>
    </source>
</evidence>
<dbReference type="EMBL" id="CAKLCM010000003">
    <property type="protein sequence ID" value="CAH0530345.1"/>
    <property type="molecule type" value="Genomic_DNA"/>
</dbReference>
<dbReference type="Proteomes" id="UP000838160">
    <property type="component" value="Unassembled WGS sequence"/>
</dbReference>
<keyword evidence="2" id="KW-0472">Membrane</keyword>
<dbReference type="InterPro" id="IPR052945">
    <property type="entry name" value="Mitotic_Regulator"/>
</dbReference>
<dbReference type="SMART" id="SM00671">
    <property type="entry name" value="SEL1"/>
    <property type="match status" value="4"/>
</dbReference>
<evidence type="ECO:0008006" key="5">
    <source>
        <dbReference type="Google" id="ProtNLM"/>
    </source>
</evidence>
<dbReference type="PANTHER" id="PTHR43628">
    <property type="entry name" value="ACTIVATOR OF C KINASE PROTEIN 1-RELATED"/>
    <property type="match status" value="1"/>
</dbReference>
<proteinExistence type="predicted"/>
<dbReference type="InterPro" id="IPR011990">
    <property type="entry name" value="TPR-like_helical_dom_sf"/>
</dbReference>
<keyword evidence="4" id="KW-1185">Reference proteome</keyword>
<sequence length="394" mass="44643">MSTLAIAIAATSLSLMLFVIWMVSLTLRNKRIARERIEREARYRRTIEKARQQERQERQFKAETGHIPTILYLAKEAERTNVNEALYWYSKGAGLESINAMHGFIRVAQKKPDDVVVCDQAGYWKLWIDASEGNRQAKFEAGKACLNGRGTEQDVEKGLRTIEEAAKEGLMEAILFMGDWFVSTDNMNPSPIASTQWFKRAAVRDNEEGMIKLGLNYINGIGVEPNHERGCYWLERVAEHGNATAMYYVGDAWRNKKPNGNSIAYVWLYMSAYLGFDDARPLRDLVGNDLGVDLIVGLQSIAKPILKKMEYGEVAKHSLIKVFNRIYRRNIPLLGENDGDDERELAQSEQIQSATLLDDISAENNASDYATDNSNTQHDPMPAPKKPDYSMNFS</sequence>
<evidence type="ECO:0000313" key="3">
    <source>
        <dbReference type="EMBL" id="CAH0530345.1"/>
    </source>
</evidence>
<dbReference type="PANTHER" id="PTHR43628:SF1">
    <property type="entry name" value="CHITIN SYNTHASE REGULATORY FACTOR 2-RELATED"/>
    <property type="match status" value="1"/>
</dbReference>
<protein>
    <recommendedName>
        <fullName evidence="5">Sel1 repeat family protein</fullName>
    </recommendedName>
</protein>
<feature type="region of interest" description="Disordered" evidence="1">
    <location>
        <begin position="356"/>
        <end position="394"/>
    </location>
</feature>
<dbReference type="Pfam" id="PF08238">
    <property type="entry name" value="Sel1"/>
    <property type="match status" value="3"/>
</dbReference>
<feature type="transmembrane region" description="Helical" evidence="2">
    <location>
        <begin position="6"/>
        <end position="27"/>
    </location>
</feature>
<keyword evidence="2" id="KW-0812">Transmembrane</keyword>
<feature type="compositionally biased region" description="Polar residues" evidence="1">
    <location>
        <begin position="362"/>
        <end position="378"/>
    </location>
</feature>
<dbReference type="InterPro" id="IPR006597">
    <property type="entry name" value="Sel1-like"/>
</dbReference>